<protein>
    <submittedName>
        <fullName evidence="2">Uncharacterized protein</fullName>
    </submittedName>
</protein>
<feature type="transmembrane region" description="Helical" evidence="1">
    <location>
        <begin position="147"/>
        <end position="167"/>
    </location>
</feature>
<keyword evidence="1" id="KW-0812">Transmembrane</keyword>
<accession>A0AB39JBY3</accession>
<evidence type="ECO:0000256" key="1">
    <source>
        <dbReference type="SAM" id="Phobius"/>
    </source>
</evidence>
<feature type="transmembrane region" description="Helical" evidence="1">
    <location>
        <begin position="81"/>
        <end position="102"/>
    </location>
</feature>
<reference evidence="2" key="1">
    <citation type="submission" date="2024-03" db="EMBL/GenBank/DDBJ databases">
        <title>Eukaryotic viruses encode the ribosomal protein eL40.</title>
        <authorList>
            <person name="Thomy J."/>
            <person name="Schvarcz C.R."/>
            <person name="McBeain K.A."/>
            <person name="Edwards K.F."/>
            <person name="Steward G.F."/>
        </authorList>
    </citation>
    <scope>NUCLEOTIDE SEQUENCE</scope>
    <source>
        <strain evidence="2">FloV-SA2</strain>
    </source>
</reference>
<evidence type="ECO:0000313" key="2">
    <source>
        <dbReference type="EMBL" id="XDO01885.1"/>
    </source>
</evidence>
<feature type="transmembrane region" description="Helical" evidence="1">
    <location>
        <begin position="108"/>
        <end position="126"/>
    </location>
</feature>
<gene>
    <name evidence="2" type="ORF">FloV-SA2_00062</name>
</gene>
<sequence>MPKLGLIPLESLLRIMPKSDSGFTLWNLYGSAIVATGYVPQIYPVLFCTTWGIFVSFNSAPLLDSTVFRQLATLLKMESMLMFQIIYNGLAHGIPCMLVCVFPPNNMYWFSGLIAAGVHLIWGATVTRGTMLLDKIYVPMRPEFWKIMWTSAIITEIGTPFFIYPIIKYISNN</sequence>
<keyword evidence="1" id="KW-0472">Membrane</keyword>
<organism evidence="2">
    <name type="scientific">Florenciella sp. virus SA2</name>
    <dbReference type="NCBI Taxonomy" id="3240092"/>
    <lineage>
        <taxon>Viruses</taxon>
    </lineage>
</organism>
<keyword evidence="1" id="KW-1133">Transmembrane helix</keyword>
<dbReference type="EMBL" id="PP542043">
    <property type="protein sequence ID" value="XDO01885.1"/>
    <property type="molecule type" value="Genomic_DNA"/>
</dbReference>
<proteinExistence type="predicted"/>
<name>A0AB39JBY3_9VIRU</name>